<comment type="caution">
    <text evidence="3">The sequence shown here is derived from an EMBL/GenBank/DDBJ whole genome shotgun (WGS) entry which is preliminary data.</text>
</comment>
<keyword evidence="4" id="KW-1185">Reference proteome</keyword>
<accession>A0ABW8TSM7</accession>
<evidence type="ECO:0000313" key="4">
    <source>
        <dbReference type="Proteomes" id="UP001623661"/>
    </source>
</evidence>
<dbReference type="RefSeq" id="WP_406765327.1">
    <property type="nucleotide sequence ID" value="NZ_JBJHZY010000002.1"/>
</dbReference>
<sequence length="372" mass="43516">MDSQKKIIVKYTFKDLKAFVFSITYRGILGKFNYIFSGFILPLLCIVMVLSYIFLIGDNNPLIILPSIIVIIMFVAFTHLPFYLQYYTLKKSMKKNNFLKDPLCFEFEEDKLIISSSKGNNSVLWKDIYKVLELKPCFVIYTSPVKYFIIPRRCLADSEQLGLVFNTLTHNIDKKKLKLKHYPLEKVSQEEPEYSSFETINDASISLEQTPLLQLQVSFTKEEYIAINYKLYYTSPTVIIMAAIGILLIISYIIAPISNGSNALIRLFIGLFLAIILPIMLYFKLVKSFEKDASFKQEYTYSIYEDCYIIQNESTEHRVLWSDLVKAKELKTAFLLYETEYIAQILPKRIFKEDEVKMNILRDRINNMKTHR</sequence>
<keyword evidence="1" id="KW-1133">Transmembrane helix</keyword>
<dbReference type="Pfam" id="PF14317">
    <property type="entry name" value="YcxB"/>
    <property type="match status" value="2"/>
</dbReference>
<name>A0ABW8TSM7_9CLOT</name>
<dbReference type="InterPro" id="IPR025588">
    <property type="entry name" value="YcxB-like_C"/>
</dbReference>
<feature type="transmembrane region" description="Helical" evidence="1">
    <location>
        <begin position="263"/>
        <end position="283"/>
    </location>
</feature>
<feature type="transmembrane region" description="Helical" evidence="1">
    <location>
        <begin position="34"/>
        <end position="56"/>
    </location>
</feature>
<feature type="transmembrane region" description="Helical" evidence="1">
    <location>
        <begin position="231"/>
        <end position="257"/>
    </location>
</feature>
<evidence type="ECO:0000259" key="2">
    <source>
        <dbReference type="Pfam" id="PF14317"/>
    </source>
</evidence>
<feature type="transmembrane region" description="Helical" evidence="1">
    <location>
        <begin position="62"/>
        <end position="84"/>
    </location>
</feature>
<protein>
    <submittedName>
        <fullName evidence="3">YcxB family protein</fullName>
    </submittedName>
</protein>
<organism evidence="3 4">
    <name type="scientific">Candidatus Clostridium radicumherbarum</name>
    <dbReference type="NCBI Taxonomy" id="3381662"/>
    <lineage>
        <taxon>Bacteria</taxon>
        <taxon>Bacillati</taxon>
        <taxon>Bacillota</taxon>
        <taxon>Clostridia</taxon>
        <taxon>Eubacteriales</taxon>
        <taxon>Clostridiaceae</taxon>
        <taxon>Clostridium</taxon>
    </lineage>
</organism>
<keyword evidence="1" id="KW-0472">Membrane</keyword>
<feature type="domain" description="YcxB-like C-terminal" evidence="2">
    <location>
        <begin position="303"/>
        <end position="355"/>
    </location>
</feature>
<dbReference type="Proteomes" id="UP001623661">
    <property type="component" value="Unassembled WGS sequence"/>
</dbReference>
<proteinExistence type="predicted"/>
<keyword evidence="1" id="KW-0812">Transmembrane</keyword>
<evidence type="ECO:0000256" key="1">
    <source>
        <dbReference type="SAM" id="Phobius"/>
    </source>
</evidence>
<feature type="domain" description="YcxB-like C-terminal" evidence="2">
    <location>
        <begin position="107"/>
        <end position="161"/>
    </location>
</feature>
<reference evidence="3 4" key="1">
    <citation type="submission" date="2024-11" db="EMBL/GenBank/DDBJ databases">
        <authorList>
            <person name="Heng Y.C."/>
            <person name="Lim A.C.H."/>
            <person name="Lee J.K.Y."/>
            <person name="Kittelmann S."/>
        </authorList>
    </citation>
    <scope>NUCLEOTIDE SEQUENCE [LARGE SCALE GENOMIC DNA]</scope>
    <source>
        <strain evidence="3 4">WILCCON 0202</strain>
    </source>
</reference>
<evidence type="ECO:0000313" key="3">
    <source>
        <dbReference type="EMBL" id="MFL0268702.1"/>
    </source>
</evidence>
<dbReference type="EMBL" id="JBJHZY010000002">
    <property type="protein sequence ID" value="MFL0268702.1"/>
    <property type="molecule type" value="Genomic_DNA"/>
</dbReference>
<gene>
    <name evidence="3" type="ORF">ACJDUH_11425</name>
</gene>